<dbReference type="SUPFAM" id="SSF55729">
    <property type="entry name" value="Acyl-CoA N-acyltransferases (Nat)"/>
    <property type="match status" value="1"/>
</dbReference>
<dbReference type="EMBL" id="LAZR01052843">
    <property type="protein sequence ID" value="KKK82062.1"/>
    <property type="molecule type" value="Genomic_DNA"/>
</dbReference>
<reference evidence="1" key="1">
    <citation type="journal article" date="2015" name="Nature">
        <title>Complex archaea that bridge the gap between prokaryotes and eukaryotes.</title>
        <authorList>
            <person name="Spang A."/>
            <person name="Saw J.H."/>
            <person name="Jorgensen S.L."/>
            <person name="Zaremba-Niedzwiedzka K."/>
            <person name="Martijn J."/>
            <person name="Lind A.E."/>
            <person name="van Eijk R."/>
            <person name="Schleper C."/>
            <person name="Guy L."/>
            <person name="Ettema T.J."/>
        </authorList>
    </citation>
    <scope>NUCLEOTIDE SEQUENCE</scope>
</reference>
<sequence length="163" mass="19375">MIDHILPLPEGFTLLPRTEERLQELWKKLEPLHGIFSDDNLHNLRTFSQYFLDFNTIILAHEQGVVILRDLIRGLKGEVHLAFWDNKLSPRTDVLKECLIWAFLTYDLYRIGTFVPDYARAVRRFIENKMHFRKEGTLRSWGWHKGRLVDVGIYSILREEVLN</sequence>
<evidence type="ECO:0000313" key="1">
    <source>
        <dbReference type="EMBL" id="KKK82062.1"/>
    </source>
</evidence>
<protein>
    <recommendedName>
        <fullName evidence="2">N-acetyltransferase domain-containing protein</fullName>
    </recommendedName>
</protein>
<accession>A0A0F8YL02</accession>
<proteinExistence type="predicted"/>
<dbReference type="AlphaFoldDB" id="A0A0F8YL02"/>
<dbReference type="InterPro" id="IPR016181">
    <property type="entry name" value="Acyl_CoA_acyltransferase"/>
</dbReference>
<organism evidence="1">
    <name type="scientific">marine sediment metagenome</name>
    <dbReference type="NCBI Taxonomy" id="412755"/>
    <lineage>
        <taxon>unclassified sequences</taxon>
        <taxon>metagenomes</taxon>
        <taxon>ecological metagenomes</taxon>
    </lineage>
</organism>
<dbReference type="Gene3D" id="3.40.630.30">
    <property type="match status" value="1"/>
</dbReference>
<name>A0A0F8YL02_9ZZZZ</name>
<gene>
    <name evidence="1" type="ORF">LCGC14_2807160</name>
</gene>
<evidence type="ECO:0008006" key="2">
    <source>
        <dbReference type="Google" id="ProtNLM"/>
    </source>
</evidence>
<comment type="caution">
    <text evidence="1">The sequence shown here is derived from an EMBL/GenBank/DDBJ whole genome shotgun (WGS) entry which is preliminary data.</text>
</comment>